<accession>A0A8J7KYL4</accession>
<dbReference type="Gene3D" id="2.160.20.10">
    <property type="entry name" value="Single-stranded right-handed beta-helix, Pectin lyase-like"/>
    <property type="match status" value="1"/>
</dbReference>
<evidence type="ECO:0000313" key="3">
    <source>
        <dbReference type="Proteomes" id="UP000622552"/>
    </source>
</evidence>
<dbReference type="EMBL" id="JADOUF010000001">
    <property type="protein sequence ID" value="MBG6139457.1"/>
    <property type="molecule type" value="Genomic_DNA"/>
</dbReference>
<evidence type="ECO:0008006" key="4">
    <source>
        <dbReference type="Google" id="ProtNLM"/>
    </source>
</evidence>
<evidence type="ECO:0000256" key="1">
    <source>
        <dbReference type="SAM" id="SignalP"/>
    </source>
</evidence>
<dbReference type="InterPro" id="IPR012334">
    <property type="entry name" value="Pectin_lyas_fold"/>
</dbReference>
<keyword evidence="1" id="KW-0732">Signal</keyword>
<feature type="signal peptide" evidence="1">
    <location>
        <begin position="1"/>
        <end position="26"/>
    </location>
</feature>
<keyword evidence="3" id="KW-1185">Reference proteome</keyword>
<comment type="caution">
    <text evidence="2">The sequence shown here is derived from an EMBL/GenBank/DDBJ whole genome shotgun (WGS) entry which is preliminary data.</text>
</comment>
<dbReference type="Gene3D" id="2.60.40.10">
    <property type="entry name" value="Immunoglobulins"/>
    <property type="match status" value="1"/>
</dbReference>
<dbReference type="AlphaFoldDB" id="A0A8J7KYL4"/>
<dbReference type="GO" id="GO:0005975">
    <property type="term" value="P:carbohydrate metabolic process"/>
    <property type="evidence" value="ECO:0007669"/>
    <property type="project" value="UniProtKB-ARBA"/>
</dbReference>
<proteinExistence type="predicted"/>
<name>A0A8J7KYL4_9ACTN</name>
<dbReference type="InterPro" id="IPR011050">
    <property type="entry name" value="Pectin_lyase_fold/virulence"/>
</dbReference>
<dbReference type="RefSeq" id="WP_197006111.1">
    <property type="nucleotide sequence ID" value="NZ_BONS01000008.1"/>
</dbReference>
<feature type="chain" id="PRO_5035148448" description="PKD domain-containing protein" evidence="1">
    <location>
        <begin position="27"/>
        <end position="830"/>
    </location>
</feature>
<sequence length="830" mass="85241">MSTQRFMTVGVFATVLLGGAAAPALAETPSALYVNPSASGCSDTGPGTSAEQPFCSPQVAADQAQPGQTVRLYPASYATGLKLSRSGTADSPIRFEAYPTPNKTFLPGSLQIDAGVHNLALTDLGFYTASIQGASDIAFDRGRLSGLGTDIPLSIGGDSHHIRVTRTRIVTPAVKVSSVAVSAPAHDVVLSTNTVYGGQVTDTVTVAGAQNVVVTSNTIRQGTRHALSVSGAAIGTVIENNVLINPSSATQAGAKLAVAADSTAQTTALFNAFSTGVGQPYTWGGTDYQTAAQFQAATGQGRSDVLGAFDGSNGGLAALPELVDSADASAPGELDTDVLGNARVDHPGVANTGGSIHDRGAFESIDRLSSNHDIYALTDSGAGIGLRFMWSANWYGLTVTSRVNWGDGSPETTKAAQATPYPTGDLDQQHVYQHPGSYTITSTVTDGVVTNTRTQATETLGNAYTALTPTRIMDTRESGDRLCDIRNLHVVGQAGVPAGATEVVLNVTATDSTGPGFLTVGSIGYPGQVGEWSNVNYATGQTVANLVTAPLAADGTVQIYARSGCPHVVVDIAGYYAKTSAAGYTPVTPTRLVDTREGTGTGGKVAKLGPGQTLQLKITGQAGIPTTGVTAAALNLTVTGPTGPGFISAYPAGGAHPGVSNLNYVSGQTVANAAIVQVSADGTIELRNTSASTTDFVVDVSGYYTATGGLYFVPRWPTRIVDTRADMVVNGDTNNHSPLLPFGTYRAPVRIDPAHAVPVMNVTVTNTRSTGFLTAFPEGSRPNASNLNWTPGLNVPAMTQVGRGADGTVSFYNGSNGSTDLVVDVFGYFV</sequence>
<protein>
    <recommendedName>
        <fullName evidence="4">PKD domain-containing protein</fullName>
    </recommendedName>
</protein>
<organism evidence="2 3">
    <name type="scientific">Longispora fulva</name>
    <dbReference type="NCBI Taxonomy" id="619741"/>
    <lineage>
        <taxon>Bacteria</taxon>
        <taxon>Bacillati</taxon>
        <taxon>Actinomycetota</taxon>
        <taxon>Actinomycetes</taxon>
        <taxon>Micromonosporales</taxon>
        <taxon>Micromonosporaceae</taxon>
        <taxon>Longispora</taxon>
    </lineage>
</organism>
<dbReference type="SUPFAM" id="SSF51126">
    <property type="entry name" value="Pectin lyase-like"/>
    <property type="match status" value="1"/>
</dbReference>
<dbReference type="Proteomes" id="UP000622552">
    <property type="component" value="Unassembled WGS sequence"/>
</dbReference>
<evidence type="ECO:0000313" key="2">
    <source>
        <dbReference type="EMBL" id="MBG6139457.1"/>
    </source>
</evidence>
<reference evidence="2" key="1">
    <citation type="submission" date="2020-11" db="EMBL/GenBank/DDBJ databases">
        <title>Sequencing the genomes of 1000 actinobacteria strains.</title>
        <authorList>
            <person name="Klenk H.-P."/>
        </authorList>
    </citation>
    <scope>NUCLEOTIDE SEQUENCE</scope>
    <source>
        <strain evidence="2">DSM 45356</strain>
    </source>
</reference>
<dbReference type="InterPro" id="IPR013783">
    <property type="entry name" value="Ig-like_fold"/>
</dbReference>
<gene>
    <name evidence="2" type="ORF">IW245_005651</name>
</gene>
<dbReference type="SUPFAM" id="SSF49299">
    <property type="entry name" value="PKD domain"/>
    <property type="match status" value="1"/>
</dbReference>
<dbReference type="InterPro" id="IPR035986">
    <property type="entry name" value="PKD_dom_sf"/>
</dbReference>